<feature type="domain" description="GH10" evidence="10">
    <location>
        <begin position="112"/>
        <end position="463"/>
    </location>
</feature>
<dbReference type="InterPro" id="IPR003305">
    <property type="entry name" value="CenC_carb-bd"/>
</dbReference>
<dbReference type="SUPFAM" id="SSF49785">
    <property type="entry name" value="Galactose-binding domain-like"/>
    <property type="match status" value="1"/>
</dbReference>
<dbReference type="PANTHER" id="PTHR31490">
    <property type="entry name" value="GLYCOSYL HYDROLASE"/>
    <property type="match status" value="1"/>
</dbReference>
<dbReference type="InterPro" id="IPR044846">
    <property type="entry name" value="GH10"/>
</dbReference>
<evidence type="ECO:0000259" key="10">
    <source>
        <dbReference type="PROSITE" id="PS51760"/>
    </source>
</evidence>
<dbReference type="Pfam" id="PF02018">
    <property type="entry name" value="CBM_4_9"/>
    <property type="match status" value="1"/>
</dbReference>
<dbReference type="STRING" id="1294263.JCM21531_2082"/>
<evidence type="ECO:0000256" key="3">
    <source>
        <dbReference type="ARBA" id="ARBA00022737"/>
    </source>
</evidence>
<dbReference type="AlphaFoldDB" id="W4V5A0"/>
<dbReference type="InterPro" id="IPR001000">
    <property type="entry name" value="GH10_dom"/>
</dbReference>
<proteinExistence type="inferred from homology"/>
<evidence type="ECO:0000256" key="5">
    <source>
        <dbReference type="ARBA" id="ARBA00023001"/>
    </source>
</evidence>
<dbReference type="GO" id="GO:0030245">
    <property type="term" value="P:cellulose catabolic process"/>
    <property type="evidence" value="ECO:0007669"/>
    <property type="project" value="UniProtKB-KW"/>
</dbReference>
<feature type="domain" description="Dockerin" evidence="11">
    <location>
        <begin position="473"/>
        <end position="543"/>
    </location>
</feature>
<keyword evidence="13" id="KW-1185">Reference proteome</keyword>
<dbReference type="PROSITE" id="PS00448">
    <property type="entry name" value="CLOS_CELLULOSOME_RPT"/>
    <property type="match status" value="1"/>
</dbReference>
<comment type="caution">
    <text evidence="12">The sequence shown here is derived from an EMBL/GenBank/DDBJ whole genome shotgun (WGS) entry which is preliminary data.</text>
</comment>
<reference evidence="12" key="1">
    <citation type="journal article" date="2014" name="Genome Announc.">
        <title>Draft Genome Sequence of Clostridium straminisolvens Strain JCM 21531T, Isolated from a Cellulose-Degrading Bacterial Community.</title>
        <authorList>
            <person name="Yuki M."/>
            <person name="Oshima K."/>
            <person name="Suda W."/>
            <person name="Sakamoto M."/>
            <person name="Kitamura K."/>
            <person name="Iida T."/>
            <person name="Hattori M."/>
            <person name="Ohkuma M."/>
        </authorList>
    </citation>
    <scope>NUCLEOTIDE SEQUENCE [LARGE SCALE GENOMIC DNA]</scope>
    <source>
        <strain evidence="12">JCM 21531</strain>
    </source>
</reference>
<keyword evidence="3" id="KW-0677">Repeat</keyword>
<dbReference type="SMART" id="SM00633">
    <property type="entry name" value="Glyco_10"/>
    <property type="match status" value="1"/>
</dbReference>
<comment type="similarity">
    <text evidence="1 9">Belongs to the glycosyl hydrolase 10 (cellulase F) family.</text>
</comment>
<dbReference type="EC" id="3.2.1.8" evidence="9"/>
<dbReference type="Pfam" id="PF00404">
    <property type="entry name" value="Dockerin_1"/>
    <property type="match status" value="1"/>
</dbReference>
<dbReference type="Gene3D" id="1.10.1330.10">
    <property type="entry name" value="Dockerin domain"/>
    <property type="match status" value="1"/>
</dbReference>
<protein>
    <recommendedName>
        <fullName evidence="9">Beta-xylanase</fullName>
        <ecNumber evidence="9">3.2.1.8</ecNumber>
    </recommendedName>
</protein>
<keyword evidence="12" id="KW-0858">Xylan degradation</keyword>
<evidence type="ECO:0000256" key="7">
    <source>
        <dbReference type="ARBA" id="ARBA00023295"/>
    </source>
</evidence>
<dbReference type="CDD" id="cd14256">
    <property type="entry name" value="Dockerin_I"/>
    <property type="match status" value="1"/>
</dbReference>
<keyword evidence="7 9" id="KW-0326">Glycosidase</keyword>
<dbReference type="InterPro" id="IPR008979">
    <property type="entry name" value="Galactose-bd-like_sf"/>
</dbReference>
<dbReference type="InterPro" id="IPR036439">
    <property type="entry name" value="Dockerin_dom_sf"/>
</dbReference>
<dbReference type="PANTHER" id="PTHR31490:SF90">
    <property type="entry name" value="ENDO-1,4-BETA-XYLANASE A"/>
    <property type="match status" value="1"/>
</dbReference>
<evidence type="ECO:0000259" key="11">
    <source>
        <dbReference type="PROSITE" id="PS51766"/>
    </source>
</evidence>
<dbReference type="Pfam" id="PF00331">
    <property type="entry name" value="Glyco_hydro_10"/>
    <property type="match status" value="1"/>
</dbReference>
<keyword evidence="4 9" id="KW-0378">Hydrolase</keyword>
<dbReference type="Gene3D" id="3.20.20.80">
    <property type="entry name" value="Glycosidases"/>
    <property type="match status" value="1"/>
</dbReference>
<evidence type="ECO:0000256" key="4">
    <source>
        <dbReference type="ARBA" id="ARBA00022801"/>
    </source>
</evidence>
<dbReference type="SUPFAM" id="SSF51445">
    <property type="entry name" value="(Trans)glycosidases"/>
    <property type="match status" value="1"/>
</dbReference>
<dbReference type="GO" id="GO:0031176">
    <property type="term" value="F:endo-1,4-beta-xylanase activity"/>
    <property type="evidence" value="ECO:0007669"/>
    <property type="project" value="UniProtKB-EC"/>
</dbReference>
<dbReference type="Gene3D" id="2.60.120.260">
    <property type="entry name" value="Galactose-binding domain-like"/>
    <property type="match status" value="1"/>
</dbReference>
<keyword evidence="6 9" id="KW-0119">Carbohydrate metabolism</keyword>
<dbReference type="InterPro" id="IPR016134">
    <property type="entry name" value="Dockerin_dom"/>
</dbReference>
<evidence type="ECO:0000256" key="1">
    <source>
        <dbReference type="ARBA" id="ARBA00007495"/>
    </source>
</evidence>
<evidence type="ECO:0000313" key="12">
    <source>
        <dbReference type="EMBL" id="GAE88625.1"/>
    </source>
</evidence>
<dbReference type="InterPro" id="IPR017853">
    <property type="entry name" value="GH"/>
</dbReference>
<dbReference type="SUPFAM" id="SSF63446">
    <property type="entry name" value="Type I dockerin domain"/>
    <property type="match status" value="1"/>
</dbReference>
<keyword evidence="8 9" id="KW-0624">Polysaccharide degradation</keyword>
<dbReference type="InterPro" id="IPR018247">
    <property type="entry name" value="EF_Hand_1_Ca_BS"/>
</dbReference>
<dbReference type="PRINTS" id="PR00134">
    <property type="entry name" value="GLHYDRLASE10"/>
</dbReference>
<comment type="catalytic activity">
    <reaction evidence="9">
        <text>Endohydrolysis of (1-&gt;4)-beta-D-xylosidic linkages in xylans.</text>
        <dbReference type="EC" id="3.2.1.8"/>
    </reaction>
</comment>
<dbReference type="FunFam" id="1.10.1330.10:FF:000001">
    <property type="entry name" value="Endoglucanase D"/>
    <property type="match status" value="1"/>
</dbReference>
<organism evidence="12 13">
    <name type="scientific">Acetivibrio straminisolvens JCM 21531</name>
    <dbReference type="NCBI Taxonomy" id="1294263"/>
    <lineage>
        <taxon>Bacteria</taxon>
        <taxon>Bacillati</taxon>
        <taxon>Bacillota</taxon>
        <taxon>Clostridia</taxon>
        <taxon>Eubacteriales</taxon>
        <taxon>Oscillospiraceae</taxon>
        <taxon>Acetivibrio</taxon>
    </lineage>
</organism>
<evidence type="ECO:0000313" key="13">
    <source>
        <dbReference type="Proteomes" id="UP000019109"/>
    </source>
</evidence>
<dbReference type="EMBL" id="BAVR01000022">
    <property type="protein sequence ID" value="GAE88625.1"/>
    <property type="molecule type" value="Genomic_DNA"/>
</dbReference>
<dbReference type="Proteomes" id="UP000019109">
    <property type="component" value="Unassembled WGS sequence"/>
</dbReference>
<evidence type="ECO:0000256" key="9">
    <source>
        <dbReference type="RuleBase" id="RU361174"/>
    </source>
</evidence>
<dbReference type="InterPro" id="IPR002105">
    <property type="entry name" value="Dockerin_1_rpt"/>
</dbReference>
<name>W4V5A0_9FIRM</name>
<evidence type="ECO:0000256" key="2">
    <source>
        <dbReference type="ARBA" id="ARBA00022729"/>
    </source>
</evidence>
<dbReference type="PROSITE" id="PS00018">
    <property type="entry name" value="EF_HAND_1"/>
    <property type="match status" value="2"/>
</dbReference>
<accession>W4V5A0</accession>
<evidence type="ECO:0000256" key="6">
    <source>
        <dbReference type="ARBA" id="ARBA00023277"/>
    </source>
</evidence>
<sequence length="546" mass="61509">MVDKSDVLTLGESYKIGVYVKFVGNSYSNEQRFSLQLQYNDGAGDVYQNIKTATVYKGAWTLLEGQLTVPSHAQDVKIYVETEFKNSPSQQDLMDFYIDDFTATPANLPEIEKDIPSLKDVFAGYFKVGGAATAAELAPKPAKELFLKHYNSLTFGNELKPDSVLDYDATIAYMEANGGDQVNPQVTLRSARPLLEFAKEHKIPVRGHTLVWHSQTPDWFFRENYSQDESAPWASKEVMLKRLENYIKNVMEALATEYPTVEFYAWDVVNEAVDPNTSTGMRNPGSNNKNPGSSLWMQTVGRDFIVKSFEYARKYAPAGCKLFYNDYNEYEDKKCDFIIEILTELKAKGLVDGMGMQSHWVMEYPSLSMFEKSIRRYAALGLEIQLTELDINNPDNSQWALERQANRYQQLVTKLIDLKKEGMNITALVFWGVTDATSWLGGYPLLFDGQYKAKPAFYAIVENVPPLPTPTPVQVKYGDVNGDGNVNSSDLTLVRRYILKAIPDFPTPNGKIAADVNGDGNVNSTDFSAIKKYILKVIDVFPVENK</sequence>
<keyword evidence="5" id="KW-0136">Cellulose degradation</keyword>
<evidence type="ECO:0000256" key="8">
    <source>
        <dbReference type="ARBA" id="ARBA00023326"/>
    </source>
</evidence>
<keyword evidence="2" id="KW-0732">Signal</keyword>
<dbReference type="GO" id="GO:0045493">
    <property type="term" value="P:xylan catabolic process"/>
    <property type="evidence" value="ECO:0007669"/>
    <property type="project" value="UniProtKB-KW"/>
</dbReference>
<dbReference type="PROSITE" id="PS51766">
    <property type="entry name" value="DOCKERIN"/>
    <property type="match status" value="1"/>
</dbReference>
<gene>
    <name evidence="12" type="ORF">JCM21531_2082</name>
</gene>
<dbReference type="PROSITE" id="PS51760">
    <property type="entry name" value="GH10_2"/>
    <property type="match status" value="1"/>
</dbReference>